<dbReference type="PANTHER" id="PTHR31672:SF2">
    <property type="entry name" value="F-BOX DOMAIN-CONTAINING PROTEIN"/>
    <property type="match status" value="1"/>
</dbReference>
<dbReference type="OrthoDB" id="670864at2759"/>
<dbReference type="InterPro" id="IPR036047">
    <property type="entry name" value="F-box-like_dom_sf"/>
</dbReference>
<evidence type="ECO:0000313" key="3">
    <source>
        <dbReference type="Proteomes" id="UP000636709"/>
    </source>
</evidence>
<name>A0A835AMW6_9POAL</name>
<keyword evidence="3" id="KW-1185">Reference proteome</keyword>
<feature type="domain" description="F-box" evidence="1">
    <location>
        <begin position="9"/>
        <end position="49"/>
    </location>
</feature>
<proteinExistence type="predicted"/>
<dbReference type="EMBL" id="JACEFO010002380">
    <property type="protein sequence ID" value="KAF8662615.1"/>
    <property type="molecule type" value="Genomic_DNA"/>
</dbReference>
<dbReference type="InterPro" id="IPR001810">
    <property type="entry name" value="F-box_dom"/>
</dbReference>
<dbReference type="Pfam" id="PF00646">
    <property type="entry name" value="F-box"/>
    <property type="match status" value="1"/>
</dbReference>
<comment type="caution">
    <text evidence="2">The sequence shown here is derived from an EMBL/GenBank/DDBJ whole genome shotgun (WGS) entry which is preliminary data.</text>
</comment>
<gene>
    <name evidence="2" type="ORF">HU200_056216</name>
</gene>
<dbReference type="SUPFAM" id="SSF81383">
    <property type="entry name" value="F-box domain"/>
    <property type="match status" value="1"/>
</dbReference>
<organism evidence="2 3">
    <name type="scientific">Digitaria exilis</name>
    <dbReference type="NCBI Taxonomy" id="1010633"/>
    <lineage>
        <taxon>Eukaryota</taxon>
        <taxon>Viridiplantae</taxon>
        <taxon>Streptophyta</taxon>
        <taxon>Embryophyta</taxon>
        <taxon>Tracheophyta</taxon>
        <taxon>Spermatophyta</taxon>
        <taxon>Magnoliopsida</taxon>
        <taxon>Liliopsida</taxon>
        <taxon>Poales</taxon>
        <taxon>Poaceae</taxon>
        <taxon>PACMAD clade</taxon>
        <taxon>Panicoideae</taxon>
        <taxon>Panicodae</taxon>
        <taxon>Paniceae</taxon>
        <taxon>Anthephorinae</taxon>
        <taxon>Digitaria</taxon>
    </lineage>
</organism>
<evidence type="ECO:0000313" key="2">
    <source>
        <dbReference type="EMBL" id="KAF8662615.1"/>
    </source>
</evidence>
<dbReference type="PANTHER" id="PTHR31672">
    <property type="entry name" value="BNACNNG10540D PROTEIN"/>
    <property type="match status" value="1"/>
</dbReference>
<dbReference type="SMART" id="SM00256">
    <property type="entry name" value="FBOX"/>
    <property type="match status" value="1"/>
</dbReference>
<protein>
    <recommendedName>
        <fullName evidence="1">F-box domain-containing protein</fullName>
    </recommendedName>
</protein>
<sequence>MLSGHADHLSDDMVSEILVRLPAADAVRSRAVCRAWRRIAGSPAFLAAHARRQPLELILGDDGGWLHTATLAALGDTWRWKRRHLPPLQGCQLVGACGGLLLLEMYVTTTSSSTRPRGSALLVRICGLYIHGPSGEHRLLYLAGDDRSSERGQRTASHRVLSLGGAGEARRIGPPVAAIEMWTQMPEAYLQHRGKLHWLHHPEVHDTDAVLAFDTVSESFRRIPRPPPVRSQSSDDLLRCTMPPYRRMDTGDTGIRQIRRGYACPRPPCFVVEAHGNLAVMAVVDGCLYLWVMEDYDSDSSWRRHLRVSLPSPLRSACWAVNASDVGKDVILLEDGCAQLVVLYDLPERKVLKQVELKRSDTRLARFVLRDSLERHGLFDVPSQFISMMPT</sequence>
<dbReference type="Proteomes" id="UP000636709">
    <property type="component" value="Unassembled WGS sequence"/>
</dbReference>
<evidence type="ECO:0000259" key="1">
    <source>
        <dbReference type="SMART" id="SM00256"/>
    </source>
</evidence>
<dbReference type="Gene3D" id="1.20.1280.50">
    <property type="match status" value="1"/>
</dbReference>
<dbReference type="AlphaFoldDB" id="A0A835AMW6"/>
<dbReference type="InterPro" id="IPR050796">
    <property type="entry name" value="SCF_F-box_component"/>
</dbReference>
<reference evidence="2" key="1">
    <citation type="submission" date="2020-07" db="EMBL/GenBank/DDBJ databases">
        <title>Genome sequence and genetic diversity analysis of an under-domesticated orphan crop, white fonio (Digitaria exilis).</title>
        <authorList>
            <person name="Bennetzen J.L."/>
            <person name="Chen S."/>
            <person name="Ma X."/>
            <person name="Wang X."/>
            <person name="Yssel A.E.J."/>
            <person name="Chaluvadi S.R."/>
            <person name="Johnson M."/>
            <person name="Gangashetty P."/>
            <person name="Hamidou F."/>
            <person name="Sanogo M.D."/>
            <person name="Zwaenepoel A."/>
            <person name="Wallace J."/>
            <person name="Van De Peer Y."/>
            <person name="Van Deynze A."/>
        </authorList>
    </citation>
    <scope>NUCLEOTIDE SEQUENCE</scope>
    <source>
        <tissue evidence="2">Leaves</tissue>
    </source>
</reference>
<accession>A0A835AMW6</accession>